<comment type="caution">
    <text evidence="1">The sequence shown here is derived from an EMBL/GenBank/DDBJ whole genome shotgun (WGS) entry which is preliminary data.</text>
</comment>
<name>A0A1E2V870_9GAMM</name>
<dbReference type="InterPro" id="IPR021505">
    <property type="entry name" value="Phage_B3_Orf6"/>
</dbReference>
<dbReference type="AlphaFoldDB" id="A0A1E2V870"/>
<proteinExistence type="predicted"/>
<organism evidence="1 2">
    <name type="scientific">Terasakiispira papahanaumokuakeensis</name>
    <dbReference type="NCBI Taxonomy" id="197479"/>
    <lineage>
        <taxon>Bacteria</taxon>
        <taxon>Pseudomonadati</taxon>
        <taxon>Pseudomonadota</taxon>
        <taxon>Gammaproteobacteria</taxon>
        <taxon>Oceanospirillales</taxon>
        <taxon>Terasakiispira</taxon>
    </lineage>
</organism>
<dbReference type="STRING" id="197479.BFW38_06295"/>
<dbReference type="EMBL" id="MDTQ01000001">
    <property type="protein sequence ID" value="ODC03210.1"/>
    <property type="molecule type" value="Genomic_DNA"/>
</dbReference>
<evidence type="ECO:0000313" key="2">
    <source>
        <dbReference type="Proteomes" id="UP000094291"/>
    </source>
</evidence>
<gene>
    <name evidence="1" type="ORF">BFW38_06295</name>
</gene>
<reference evidence="1 2" key="1">
    <citation type="submission" date="2016-08" db="EMBL/GenBank/DDBJ databases">
        <authorList>
            <person name="Seilhamer J.J."/>
        </authorList>
    </citation>
    <scope>NUCLEOTIDE SEQUENCE [LARGE SCALE GENOMIC DNA]</scope>
    <source>
        <strain evidence="1 2">PH27A</strain>
    </source>
</reference>
<evidence type="ECO:0000313" key="1">
    <source>
        <dbReference type="EMBL" id="ODC03210.1"/>
    </source>
</evidence>
<keyword evidence="2" id="KW-1185">Reference proteome</keyword>
<dbReference type="OrthoDB" id="7554786at2"/>
<sequence length="203" mass="22928">MNNIPEGYQQDAQGRLVPKKLIKPIDLARDELVMEMMGRALKLHDQISQFKAAAFGDIEAFVEMSAEAYGVKMGGRKGNLSLLSFDGKYKVVRAIQESIQFDERLQAAKTLIDECLRDWSEGAKPELLTLIDDAFRVDQQGDIRTARVLALRRMDIEDERWQRAMQAIGDACQVVGSKSYVRFYERVGNSDQFKPIPLDIAGV</sequence>
<protein>
    <submittedName>
        <fullName evidence="1">Sulfate transporter</fullName>
    </submittedName>
</protein>
<dbReference type="RefSeq" id="WP_068997626.1">
    <property type="nucleotide sequence ID" value="NZ_MDTQ01000001.1"/>
</dbReference>
<dbReference type="Pfam" id="PF11363">
    <property type="entry name" value="DUF3164"/>
    <property type="match status" value="1"/>
</dbReference>
<accession>A0A1E2V870</accession>
<dbReference type="Proteomes" id="UP000094291">
    <property type="component" value="Unassembled WGS sequence"/>
</dbReference>